<evidence type="ECO:0000259" key="6">
    <source>
        <dbReference type="Pfam" id="PF18198"/>
    </source>
</evidence>
<name>A0A3Q0JFA7_DIACI</name>
<dbReference type="GO" id="GO:0007018">
    <property type="term" value="P:microtubule-based movement"/>
    <property type="evidence" value="ECO:0007669"/>
    <property type="project" value="InterPro"/>
</dbReference>
<dbReference type="Gene3D" id="3.10.490.20">
    <property type="match status" value="1"/>
</dbReference>
<sequence length="970" mass="111364">CVNWLHPWSQPALLAVATKFIEPVTSIPESVKSAVISHLVHTHESVNGYLIEYMLLLKRPNYVTPKHYLDFIQSFLTLLKQKLQYNQEQSFLTLLKQKLQYNQEQSVRLQKGMDKIAEAQIELDILNQKLNIQKVVVATKAKACEELLVEINQSKTIAEDKKSKATEKSKDIEIQRSFLSPFSSCEDAIVSESILIMRGYKEINWKNAKQMLGDPSFLKNLKEMNCDNITQKQQQMIRAHLQTSTKMKEMELISKAGFGLLKFVEAVLEYCAVFKMVKPKMDRVASLEKELNEANAVLTVLNKEVEEIQSLLTGLNVKYVGAMTERQKLQEETDIMMRRLEAADKLISGLGREKIRWTADLATLEQNRNQLIGACLLSGAFLCYTSAFTWEFRQQMVYVDWQSNITKLSIPIVSDFRLEKELCDDVMISQWNSEGLPPDELSIQNGILSTRGCHFPLCIDPQTQALKWIRNREDKNNLKVSYKLKLAESTAIDIDNLREGYRPVAKRDELSIQNGILSTRGCHFPLCIDPQTQALKWIRNREDKNNLKVSYKLKLAESTAIDIDNLREGYRPVAKRGALLFFVFSDISNVNPMYQYSLESYLEVPYGDKEVDYDVNFRLYLTTKIPDLTVVYKEVDYDVNFRLYLTTKIPNPTFDPRDKEVDYDVNFRLYLTTKIPNPTFDPSLYTKATVINYSVTAQGLEDQLLSVVVRKWYDEDKSESAPPPNNYDSVLTEFDRLMLIRCFRMDRVYQSICNYVEEWYDEDKSESAPPPNNYDSVLTEFDRLMLIVMYGGRVIDSYDRRTVQTYMDEYLGDFTLEDFHFYSGYGIPPPGTKQFYLDYIEETLPSHQSPELFGLHLNAEIGYYTQAAQDIFSNLINIQPQSASAGGGISREQYVDKGCYVTGLYLEGAHWDLEAGCLAPPLPRVLVESLPILLIVPAEAHRVSRQNTISTPLYVTSTRRNAMGVGLVVK</sequence>
<dbReference type="Pfam" id="PF12781">
    <property type="entry name" value="AAA_9"/>
    <property type="match status" value="3"/>
</dbReference>
<dbReference type="InterPro" id="IPR041658">
    <property type="entry name" value="AAA_lid_11"/>
</dbReference>
<feature type="domain" description="Dynein heavy chain coiled coil stalk" evidence="3">
    <location>
        <begin position="112"/>
        <end position="402"/>
    </location>
</feature>
<evidence type="ECO:0000259" key="3">
    <source>
        <dbReference type="Pfam" id="PF12777"/>
    </source>
</evidence>
<keyword evidence="8" id="KW-1185">Reference proteome</keyword>
<dbReference type="Gene3D" id="3.40.50.300">
    <property type="entry name" value="P-loop containing nucleotide triphosphate hydrolases"/>
    <property type="match status" value="3"/>
</dbReference>
<evidence type="ECO:0000259" key="4">
    <source>
        <dbReference type="Pfam" id="PF12780"/>
    </source>
</evidence>
<dbReference type="Gene3D" id="1.10.8.720">
    <property type="entry name" value="Region D6 of dynein motor"/>
    <property type="match status" value="1"/>
</dbReference>
<reference evidence="9" key="1">
    <citation type="submission" date="2025-08" db="UniProtKB">
        <authorList>
            <consortium name="RefSeq"/>
        </authorList>
    </citation>
    <scope>IDENTIFICATION</scope>
</reference>
<dbReference type="Proteomes" id="UP000079169">
    <property type="component" value="Unplaced"/>
</dbReference>
<dbReference type="KEGG" id="dci:103520124"/>
<accession>A0A3Q0JFA7</accession>
<dbReference type="InterPro" id="IPR026983">
    <property type="entry name" value="DHC"/>
</dbReference>
<dbReference type="GO" id="GO:0030286">
    <property type="term" value="C:dynein complex"/>
    <property type="evidence" value="ECO:0007669"/>
    <property type="project" value="InterPro"/>
</dbReference>
<dbReference type="InterPro" id="IPR024743">
    <property type="entry name" value="Dynein_HC_stalk"/>
</dbReference>
<dbReference type="AlphaFoldDB" id="A0A3Q0JFA7"/>
<dbReference type="InterPro" id="IPR027417">
    <property type="entry name" value="P-loop_NTPase"/>
</dbReference>
<dbReference type="Pfam" id="PF18198">
    <property type="entry name" value="AAA_lid_11"/>
    <property type="match status" value="1"/>
</dbReference>
<dbReference type="PANTHER" id="PTHR22878:SF63">
    <property type="entry name" value="DYNEIN AXONEMAL HEAVY CHAIN 10"/>
    <property type="match status" value="1"/>
</dbReference>
<evidence type="ECO:0000256" key="2">
    <source>
        <dbReference type="SAM" id="Coils"/>
    </source>
</evidence>
<dbReference type="InterPro" id="IPR043160">
    <property type="entry name" value="Dynein_C_barrel"/>
</dbReference>
<feature type="non-terminal residue" evidence="9">
    <location>
        <position position="1"/>
    </location>
</feature>
<dbReference type="GeneID" id="103520124"/>
<evidence type="ECO:0000259" key="5">
    <source>
        <dbReference type="Pfam" id="PF12781"/>
    </source>
</evidence>
<dbReference type="PANTHER" id="PTHR22878">
    <property type="entry name" value="DYNEIN HEAVY CHAIN 6, AXONEMAL-LIKE-RELATED"/>
    <property type="match status" value="1"/>
</dbReference>
<dbReference type="STRING" id="121845.A0A3Q0JFA7"/>
<dbReference type="GO" id="GO:0045505">
    <property type="term" value="F:dynein intermediate chain binding"/>
    <property type="evidence" value="ECO:0007669"/>
    <property type="project" value="InterPro"/>
</dbReference>
<evidence type="ECO:0000313" key="9">
    <source>
        <dbReference type="RefSeq" id="XP_026687167.1"/>
    </source>
</evidence>
<dbReference type="Gene3D" id="1.20.920.20">
    <property type="match status" value="2"/>
</dbReference>
<feature type="coiled-coil region" evidence="2">
    <location>
        <begin position="284"/>
        <end position="346"/>
    </location>
</feature>
<feature type="domain" description="Dynein heavy chain C-terminal" evidence="7">
    <location>
        <begin position="893"/>
        <end position="965"/>
    </location>
</feature>
<evidence type="ECO:0000313" key="8">
    <source>
        <dbReference type="Proteomes" id="UP000079169"/>
    </source>
</evidence>
<proteinExistence type="inferred from homology"/>
<dbReference type="Pfam" id="PF12780">
    <property type="entry name" value="AAA_8"/>
    <property type="match status" value="1"/>
</dbReference>
<dbReference type="GO" id="GO:0051959">
    <property type="term" value="F:dynein light intermediate chain binding"/>
    <property type="evidence" value="ECO:0007669"/>
    <property type="project" value="InterPro"/>
</dbReference>
<dbReference type="RefSeq" id="XP_026687167.1">
    <property type="nucleotide sequence ID" value="XM_026831366.1"/>
</dbReference>
<feature type="domain" description="Dynein heavy chain ATP-binding dynein motor region" evidence="5">
    <location>
        <begin position="507"/>
        <end position="629"/>
    </location>
</feature>
<dbReference type="Gene3D" id="1.10.8.1220">
    <property type="match status" value="1"/>
</dbReference>
<protein>
    <submittedName>
        <fullName evidence="9">Dynein heavy chain 10, axonemal-like</fullName>
    </submittedName>
</protein>
<comment type="similarity">
    <text evidence="1">Belongs to the dynein heavy chain family.</text>
</comment>
<evidence type="ECO:0000256" key="1">
    <source>
        <dbReference type="ARBA" id="ARBA00008887"/>
    </source>
</evidence>
<dbReference type="InterPro" id="IPR024317">
    <property type="entry name" value="Dynein_heavy_chain_D4_dom"/>
</dbReference>
<feature type="domain" description="Dynein heavy chain ATP-binding dynein motor region" evidence="5">
    <location>
        <begin position="430"/>
        <end position="481"/>
    </location>
</feature>
<dbReference type="InterPro" id="IPR035706">
    <property type="entry name" value="AAA_9"/>
</dbReference>
<feature type="domain" description="Dynein heavy chain ATP-binding dynein motor region" evidence="5">
    <location>
        <begin position="658"/>
        <end position="711"/>
    </location>
</feature>
<dbReference type="PaxDb" id="121845-A0A3Q0JFA7"/>
<gene>
    <name evidence="9" type="primary">LOC103520124</name>
</gene>
<dbReference type="Pfam" id="PF12777">
    <property type="entry name" value="MT"/>
    <property type="match status" value="1"/>
</dbReference>
<evidence type="ECO:0000259" key="7">
    <source>
        <dbReference type="Pfam" id="PF18199"/>
    </source>
</evidence>
<organism evidence="8 9">
    <name type="scientific">Diaphorina citri</name>
    <name type="common">Asian citrus psyllid</name>
    <dbReference type="NCBI Taxonomy" id="121845"/>
    <lineage>
        <taxon>Eukaryota</taxon>
        <taxon>Metazoa</taxon>
        <taxon>Ecdysozoa</taxon>
        <taxon>Arthropoda</taxon>
        <taxon>Hexapoda</taxon>
        <taxon>Insecta</taxon>
        <taxon>Pterygota</taxon>
        <taxon>Neoptera</taxon>
        <taxon>Paraneoptera</taxon>
        <taxon>Hemiptera</taxon>
        <taxon>Sternorrhyncha</taxon>
        <taxon>Psylloidea</taxon>
        <taxon>Psyllidae</taxon>
        <taxon>Diaphorininae</taxon>
        <taxon>Diaphorina</taxon>
    </lineage>
</organism>
<dbReference type="InterPro" id="IPR042219">
    <property type="entry name" value="AAA_lid_11_sf"/>
</dbReference>
<keyword evidence="2" id="KW-0175">Coiled coil</keyword>
<dbReference type="Pfam" id="PF18199">
    <property type="entry name" value="Dynein_C"/>
    <property type="match status" value="1"/>
</dbReference>
<feature type="domain" description="Dynein heavy chain AAA lid" evidence="6">
    <location>
        <begin position="783"/>
        <end position="859"/>
    </location>
</feature>
<feature type="domain" description="Dynein heavy chain AAA module D4" evidence="4">
    <location>
        <begin position="2"/>
        <end position="78"/>
    </location>
</feature>
<dbReference type="InterPro" id="IPR041228">
    <property type="entry name" value="Dynein_C"/>
</dbReference>